<feature type="region of interest" description="Disordered" evidence="2">
    <location>
        <begin position="437"/>
        <end position="465"/>
    </location>
</feature>
<comment type="caution">
    <text evidence="3">The sequence shown here is derived from an EMBL/GenBank/DDBJ whole genome shotgun (WGS) entry which is preliminary data.</text>
</comment>
<organism evidence="3 4">
    <name type="scientific">Brassica napus</name>
    <name type="common">Rape</name>
    <dbReference type="NCBI Taxonomy" id="3708"/>
    <lineage>
        <taxon>Eukaryota</taxon>
        <taxon>Viridiplantae</taxon>
        <taxon>Streptophyta</taxon>
        <taxon>Embryophyta</taxon>
        <taxon>Tracheophyta</taxon>
        <taxon>Spermatophyta</taxon>
        <taxon>Magnoliopsida</taxon>
        <taxon>eudicotyledons</taxon>
        <taxon>Gunneridae</taxon>
        <taxon>Pentapetalae</taxon>
        <taxon>rosids</taxon>
        <taxon>malvids</taxon>
        <taxon>Brassicales</taxon>
        <taxon>Brassicaceae</taxon>
        <taxon>Brassiceae</taxon>
        <taxon>Brassica</taxon>
    </lineage>
</organism>
<evidence type="ECO:0000256" key="1">
    <source>
        <dbReference type="SAM" id="Coils"/>
    </source>
</evidence>
<dbReference type="EMBL" id="JAGKQM010000010">
    <property type="protein sequence ID" value="KAH0906088.1"/>
    <property type="molecule type" value="Genomic_DNA"/>
</dbReference>
<evidence type="ECO:0000313" key="3">
    <source>
        <dbReference type="EMBL" id="KAH0906088.1"/>
    </source>
</evidence>
<feature type="coiled-coil region" evidence="1">
    <location>
        <begin position="573"/>
        <end position="600"/>
    </location>
</feature>
<feature type="region of interest" description="Disordered" evidence="2">
    <location>
        <begin position="156"/>
        <end position="187"/>
    </location>
</feature>
<keyword evidence="1" id="KW-0175">Coiled coil</keyword>
<feature type="compositionally biased region" description="Low complexity" evidence="2">
    <location>
        <begin position="448"/>
        <end position="465"/>
    </location>
</feature>
<evidence type="ECO:0000313" key="4">
    <source>
        <dbReference type="Proteomes" id="UP000824890"/>
    </source>
</evidence>
<gene>
    <name evidence="3" type="ORF">HID58_037915</name>
</gene>
<accession>A0ABQ8BMQ7</accession>
<proteinExistence type="predicted"/>
<reference evidence="3 4" key="1">
    <citation type="submission" date="2021-05" db="EMBL/GenBank/DDBJ databases">
        <title>Genome Assembly of Synthetic Allotetraploid Brassica napus Reveals Homoeologous Exchanges between Subgenomes.</title>
        <authorList>
            <person name="Davis J.T."/>
        </authorList>
    </citation>
    <scope>NUCLEOTIDE SEQUENCE [LARGE SCALE GENOMIC DNA]</scope>
    <source>
        <strain evidence="4">cv. Da-Ae</strain>
        <tissue evidence="3">Seedling</tissue>
    </source>
</reference>
<feature type="compositionally biased region" description="Low complexity" evidence="2">
    <location>
        <begin position="158"/>
        <end position="171"/>
    </location>
</feature>
<feature type="region of interest" description="Disordered" evidence="2">
    <location>
        <begin position="626"/>
        <end position="655"/>
    </location>
</feature>
<protein>
    <submittedName>
        <fullName evidence="3">Uncharacterized protein</fullName>
    </submittedName>
</protein>
<name>A0ABQ8BMQ7_BRANA</name>
<evidence type="ECO:0000256" key="2">
    <source>
        <dbReference type="SAM" id="MobiDB-lite"/>
    </source>
</evidence>
<keyword evidence="4" id="KW-1185">Reference proteome</keyword>
<dbReference type="Proteomes" id="UP000824890">
    <property type="component" value="Unassembled WGS sequence"/>
</dbReference>
<sequence length="655" mass="72113">MEGSPYRNFSISWKGARFQGPNSGFLLAGTWSVPLSGTRGSGSYLEAGGNDTGAPLRQDPVPLILLSWVPLKTELILNPDERVPIGEDRGFFMRFLELGKQQGDFGPKFWREKWKFLASLSRDLYSRVVFPSTRVTSPSLSLTYRSFLPPVLEMRTESGLSPDSSSIGSRVRSSRLRVAPTESLDSSDSSLDLTVKAKNPKAIVAKRASPAGGSRYPLIGPPSVIGAEEVAIWREKYEFPDDVVIRVPDPEDRVSDFGVDEVLVYEGYFASGFRDQIPSLVSKMSETIGNSPVAEVLHSYSVSPLSGAEWRYHLHPQSKEPPVREILKKDRKRLPAFEGNWTEKFAFMHLPDLPCVDYSSGKDTIEQVLKLPLERRQIPFLSSKAALMRCSEMSGSKGDEALAEYKKALEVMSARKAAPKRVAPSKDDDEVQIIRSSKRQAVAAADPSSSKNKSMASGSSPKVSPSVPYDWATVLTNLNTKVFPSTLVLLALEEDFSMAIPSLQGDLLQVSSQLYNLRERMEGAASTKVEMDTLASQLCEEKDDSLAKDTEIKALRLKVRNQEEAGELAAAKNVSLRSQLKNREEELNDLKDAAETFEAEKAMAVNGAKVVARCELMRECLSGLPAPSFEYVPQVPGDEEVKKTPEPAADDPPAN</sequence>